<keyword evidence="1" id="KW-0812">Transmembrane</keyword>
<evidence type="ECO:0000313" key="3">
    <source>
        <dbReference type="Proteomes" id="UP000886998"/>
    </source>
</evidence>
<feature type="transmembrane region" description="Helical" evidence="1">
    <location>
        <begin position="65"/>
        <end position="84"/>
    </location>
</feature>
<gene>
    <name evidence="2" type="ORF">TNIN_50811</name>
</gene>
<evidence type="ECO:0000256" key="1">
    <source>
        <dbReference type="SAM" id="Phobius"/>
    </source>
</evidence>
<reference evidence="2" key="1">
    <citation type="submission" date="2020-08" db="EMBL/GenBank/DDBJ databases">
        <title>Multicomponent nature underlies the extraordinary mechanical properties of spider dragline silk.</title>
        <authorList>
            <person name="Kono N."/>
            <person name="Nakamura H."/>
            <person name="Mori M."/>
            <person name="Yoshida Y."/>
            <person name="Ohtoshi R."/>
            <person name="Malay A.D."/>
            <person name="Moran D.A.P."/>
            <person name="Tomita M."/>
            <person name="Numata K."/>
            <person name="Arakawa K."/>
        </authorList>
    </citation>
    <scope>NUCLEOTIDE SEQUENCE</scope>
</reference>
<comment type="caution">
    <text evidence="2">The sequence shown here is derived from an EMBL/GenBank/DDBJ whole genome shotgun (WGS) entry which is preliminary data.</text>
</comment>
<proteinExistence type="predicted"/>
<dbReference type="Proteomes" id="UP000886998">
    <property type="component" value="Unassembled WGS sequence"/>
</dbReference>
<evidence type="ECO:0000313" key="2">
    <source>
        <dbReference type="EMBL" id="GFS57430.1"/>
    </source>
</evidence>
<name>A0A8X6MJJ9_9ARAC</name>
<protein>
    <submittedName>
        <fullName evidence="2">Uncharacterized protein</fullName>
    </submittedName>
</protein>
<keyword evidence="1" id="KW-0472">Membrane</keyword>
<accession>A0A8X6MJJ9</accession>
<dbReference type="AlphaFoldDB" id="A0A8X6MJJ9"/>
<organism evidence="2 3">
    <name type="scientific">Trichonephila inaurata madagascariensis</name>
    <dbReference type="NCBI Taxonomy" id="2747483"/>
    <lineage>
        <taxon>Eukaryota</taxon>
        <taxon>Metazoa</taxon>
        <taxon>Ecdysozoa</taxon>
        <taxon>Arthropoda</taxon>
        <taxon>Chelicerata</taxon>
        <taxon>Arachnida</taxon>
        <taxon>Araneae</taxon>
        <taxon>Araneomorphae</taxon>
        <taxon>Entelegynae</taxon>
        <taxon>Araneoidea</taxon>
        <taxon>Nephilidae</taxon>
        <taxon>Trichonephila</taxon>
        <taxon>Trichonephila inaurata</taxon>
    </lineage>
</organism>
<keyword evidence="3" id="KW-1185">Reference proteome</keyword>
<sequence length="87" mass="9824">MVRFRAFTWTTSFSFREAGSKSLVLRKSLLINGVAPDTVRNTSKSFRETDFSTVKPVRYLRERKIHLVFGIVTSTISVLSSQSVHSG</sequence>
<keyword evidence="1" id="KW-1133">Transmembrane helix</keyword>
<dbReference type="EMBL" id="BMAV01027232">
    <property type="protein sequence ID" value="GFS57430.1"/>
    <property type="molecule type" value="Genomic_DNA"/>
</dbReference>